<evidence type="ECO:0000313" key="2">
    <source>
        <dbReference type="Proteomes" id="UP000033054"/>
    </source>
</evidence>
<dbReference type="Proteomes" id="UP000033054">
    <property type="component" value="Chromosome"/>
</dbReference>
<dbReference type="KEGG" id="srd:SD10_09145"/>
<dbReference type="PATRIC" id="fig|1379870.5.peg.1992"/>
<dbReference type="AlphaFoldDB" id="A0A0E3V717"/>
<protein>
    <submittedName>
        <fullName evidence="1">Uncharacterized protein</fullName>
    </submittedName>
</protein>
<keyword evidence="2" id="KW-1185">Reference proteome</keyword>
<organism evidence="1 2">
    <name type="scientific">Spirosoma radiotolerans</name>
    <dbReference type="NCBI Taxonomy" id="1379870"/>
    <lineage>
        <taxon>Bacteria</taxon>
        <taxon>Pseudomonadati</taxon>
        <taxon>Bacteroidota</taxon>
        <taxon>Cytophagia</taxon>
        <taxon>Cytophagales</taxon>
        <taxon>Cytophagaceae</taxon>
        <taxon>Spirosoma</taxon>
    </lineage>
</organism>
<dbReference type="HOGENOM" id="CLU_2755850_0_0_10"/>
<name>A0A0E3V717_9BACT</name>
<reference evidence="1 2" key="1">
    <citation type="journal article" date="2014" name="Curr. Microbiol.">
        <title>Spirosoma radiotolerans sp. nov., a gamma-radiation-resistant bacterium isolated from gamma ray-irradiated soil.</title>
        <authorList>
            <person name="Lee J.J."/>
            <person name="Srinivasan S."/>
            <person name="Lim S."/>
            <person name="Joe M."/>
            <person name="Im S."/>
            <person name="Bae S.I."/>
            <person name="Park K.R."/>
            <person name="Han J.H."/>
            <person name="Park S.H."/>
            <person name="Joo B.M."/>
            <person name="Park S.J."/>
            <person name="Kim M.K."/>
        </authorList>
    </citation>
    <scope>NUCLEOTIDE SEQUENCE [LARGE SCALE GENOMIC DNA]</scope>
    <source>
        <strain evidence="1 2">DG5A</strain>
    </source>
</reference>
<evidence type="ECO:0000313" key="1">
    <source>
        <dbReference type="EMBL" id="AKD55046.1"/>
    </source>
</evidence>
<dbReference type="RefSeq" id="WP_046573526.1">
    <property type="nucleotide sequence ID" value="NZ_CP010429.1"/>
</dbReference>
<sequence>MADFTEVNENLKNIFRKLDETEERLWYSRSYLSELRELTSENKELLGSILEQLTRQTELLEIIAGNTKRG</sequence>
<accession>A0A0E3V717</accession>
<gene>
    <name evidence="1" type="ORF">SD10_09145</name>
</gene>
<proteinExistence type="predicted"/>
<dbReference type="EMBL" id="CP010429">
    <property type="protein sequence ID" value="AKD55046.1"/>
    <property type="molecule type" value="Genomic_DNA"/>
</dbReference>